<proteinExistence type="inferred from homology"/>
<dbReference type="Gene3D" id="1.50.40.10">
    <property type="entry name" value="Mitochondrial carrier domain"/>
    <property type="match status" value="1"/>
</dbReference>
<evidence type="ECO:0000256" key="7">
    <source>
        <dbReference type="ARBA" id="ARBA00023128"/>
    </source>
</evidence>
<evidence type="ECO:0000256" key="5">
    <source>
        <dbReference type="ARBA" id="ARBA00022737"/>
    </source>
</evidence>
<dbReference type="GO" id="GO:0031966">
    <property type="term" value="C:mitochondrial membrane"/>
    <property type="evidence" value="ECO:0007669"/>
    <property type="project" value="UniProtKB-SubCell"/>
</dbReference>
<gene>
    <name evidence="11" type="primary">Cni-T10F2.2</name>
    <name evidence="11" type="synonym">Cnig_chr_III.g11082</name>
    <name evidence="11" type="ORF">B9Z55_011082</name>
</gene>
<protein>
    <recommendedName>
        <fullName evidence="13">Mitochondrial carrier protein</fullName>
    </recommendedName>
</protein>
<dbReference type="PANTHER" id="PTHR45624">
    <property type="entry name" value="MITOCHONDRIAL BASIC AMINO ACIDS TRANSPORTER-RELATED"/>
    <property type="match status" value="1"/>
</dbReference>
<accession>A0A2G5UIU0</accession>
<evidence type="ECO:0000256" key="6">
    <source>
        <dbReference type="ARBA" id="ARBA00022989"/>
    </source>
</evidence>
<evidence type="ECO:0000256" key="2">
    <source>
        <dbReference type="ARBA" id="ARBA00006375"/>
    </source>
</evidence>
<dbReference type="GO" id="GO:1990575">
    <property type="term" value="P:mitochondrial L-ornithine transmembrane transport"/>
    <property type="evidence" value="ECO:0007669"/>
    <property type="project" value="TreeGrafter"/>
</dbReference>
<dbReference type="InterPro" id="IPR050567">
    <property type="entry name" value="Mitochondrial_Carrier"/>
</dbReference>
<dbReference type="OrthoDB" id="409586at2759"/>
<evidence type="ECO:0000256" key="10">
    <source>
        <dbReference type="RuleBase" id="RU000488"/>
    </source>
</evidence>
<dbReference type="EMBL" id="PDUG01000003">
    <property type="protein sequence ID" value="PIC39373.1"/>
    <property type="molecule type" value="Genomic_DNA"/>
</dbReference>
<dbReference type="InterPro" id="IPR023395">
    <property type="entry name" value="MCP_dom_sf"/>
</dbReference>
<evidence type="ECO:0008006" key="13">
    <source>
        <dbReference type="Google" id="ProtNLM"/>
    </source>
</evidence>
<keyword evidence="12" id="KW-1185">Reference proteome</keyword>
<dbReference type="GO" id="GO:0000064">
    <property type="term" value="F:L-ornithine transmembrane transporter activity"/>
    <property type="evidence" value="ECO:0007669"/>
    <property type="project" value="TreeGrafter"/>
</dbReference>
<organism evidence="11 12">
    <name type="scientific">Caenorhabditis nigoni</name>
    <dbReference type="NCBI Taxonomy" id="1611254"/>
    <lineage>
        <taxon>Eukaryota</taxon>
        <taxon>Metazoa</taxon>
        <taxon>Ecdysozoa</taxon>
        <taxon>Nematoda</taxon>
        <taxon>Chromadorea</taxon>
        <taxon>Rhabditida</taxon>
        <taxon>Rhabditina</taxon>
        <taxon>Rhabditomorpha</taxon>
        <taxon>Rhabditoidea</taxon>
        <taxon>Rhabditidae</taxon>
        <taxon>Peloderinae</taxon>
        <taxon>Caenorhabditis</taxon>
    </lineage>
</organism>
<keyword evidence="5" id="KW-0677">Repeat</keyword>
<dbReference type="PROSITE" id="PS50920">
    <property type="entry name" value="SOLCAR"/>
    <property type="match status" value="3"/>
</dbReference>
<name>A0A2G5UIU0_9PELO</name>
<dbReference type="FunFam" id="1.50.40.10:FF:000146">
    <property type="entry name" value="Uncharacterized protein, isoform B"/>
    <property type="match status" value="1"/>
</dbReference>
<keyword evidence="6" id="KW-1133">Transmembrane helix</keyword>
<comment type="similarity">
    <text evidence="2 10">Belongs to the mitochondrial carrier (TC 2.A.29) family.</text>
</comment>
<keyword evidence="4 9" id="KW-0812">Transmembrane</keyword>
<reference evidence="12" key="1">
    <citation type="submission" date="2017-10" db="EMBL/GenBank/DDBJ databases">
        <title>Rapid genome shrinkage in a self-fertile nematode reveals novel sperm competition proteins.</title>
        <authorList>
            <person name="Yin D."/>
            <person name="Schwarz E.M."/>
            <person name="Thomas C.G."/>
            <person name="Felde R.L."/>
            <person name="Korf I.F."/>
            <person name="Cutter A.D."/>
            <person name="Schartner C.M."/>
            <person name="Ralston E.J."/>
            <person name="Meyer B.J."/>
            <person name="Haag E.S."/>
        </authorList>
    </citation>
    <scope>NUCLEOTIDE SEQUENCE [LARGE SCALE GENOMIC DNA]</scope>
    <source>
        <strain evidence="12">JU1422</strain>
    </source>
</reference>
<dbReference type="AlphaFoldDB" id="A0A2G5UIU0"/>
<evidence type="ECO:0000256" key="4">
    <source>
        <dbReference type="ARBA" id="ARBA00022692"/>
    </source>
</evidence>
<feature type="repeat" description="Solcar" evidence="9">
    <location>
        <begin position="117"/>
        <end position="203"/>
    </location>
</feature>
<dbReference type="Pfam" id="PF00153">
    <property type="entry name" value="Mito_carr"/>
    <property type="match status" value="3"/>
</dbReference>
<evidence type="ECO:0000256" key="3">
    <source>
        <dbReference type="ARBA" id="ARBA00022448"/>
    </source>
</evidence>
<comment type="caution">
    <text evidence="11">The sequence shown here is derived from an EMBL/GenBank/DDBJ whole genome shotgun (WGS) entry which is preliminary data.</text>
</comment>
<feature type="repeat" description="Solcar" evidence="9">
    <location>
        <begin position="20"/>
        <end position="104"/>
    </location>
</feature>
<sequence length="301" mass="32428">MHGGGDDKTGDPTAGASHFKDGIIDLLAGTAGGIANVYAGQPLDTVKVKVQTFPNLYSNWVVCLKDTYKLDGIRGLYAGTLPALAANVAENAVLFTAYGYCQKTIATLNGLEDVKQMTPLENAFSGSLAAVFAATVLCPTELVKCKLQAAREMKQKCTPFSVCRDIMKTTGVRGFFVGMTPTLAREVPGYFFFFGAYETCRYLLTAEGQKKDEIGLVKTAMAGSVGGMALWTSIYPADVVKSRMQVTGGGSFMSTLMAVVKENGVRGLYKGLLPTNLRTCFASGCLFVAYEETRKFFHYLF</sequence>
<keyword evidence="8 9" id="KW-0472">Membrane</keyword>
<evidence type="ECO:0000313" key="12">
    <source>
        <dbReference type="Proteomes" id="UP000230233"/>
    </source>
</evidence>
<evidence type="ECO:0000256" key="9">
    <source>
        <dbReference type="PROSITE-ProRule" id="PRU00282"/>
    </source>
</evidence>
<keyword evidence="7" id="KW-0496">Mitochondrion</keyword>
<feature type="repeat" description="Solcar" evidence="9">
    <location>
        <begin position="214"/>
        <end position="296"/>
    </location>
</feature>
<dbReference type="SUPFAM" id="SSF103506">
    <property type="entry name" value="Mitochondrial carrier"/>
    <property type="match status" value="1"/>
</dbReference>
<keyword evidence="3 10" id="KW-0813">Transport</keyword>
<comment type="subcellular location">
    <subcellularLocation>
        <location evidence="1">Mitochondrion membrane</location>
        <topology evidence="1">Multi-pass membrane protein</topology>
    </subcellularLocation>
</comment>
<evidence type="ECO:0000256" key="8">
    <source>
        <dbReference type="ARBA" id="ARBA00023136"/>
    </source>
</evidence>
<dbReference type="Proteomes" id="UP000230233">
    <property type="component" value="Chromosome III"/>
</dbReference>
<dbReference type="InterPro" id="IPR018108">
    <property type="entry name" value="MCP_transmembrane"/>
</dbReference>
<evidence type="ECO:0000256" key="1">
    <source>
        <dbReference type="ARBA" id="ARBA00004225"/>
    </source>
</evidence>
<dbReference type="PANTHER" id="PTHR45624:SF12">
    <property type="entry name" value="MITOCHONDRIAL ORNITHINE TRANSPORTER 1"/>
    <property type="match status" value="1"/>
</dbReference>
<evidence type="ECO:0000313" key="11">
    <source>
        <dbReference type="EMBL" id="PIC39373.1"/>
    </source>
</evidence>